<organism evidence="1 2">
    <name type="scientific">Candidatus Thiodiazotropha endolucinida</name>
    <dbReference type="NCBI Taxonomy" id="1655433"/>
    <lineage>
        <taxon>Bacteria</taxon>
        <taxon>Pseudomonadati</taxon>
        <taxon>Pseudomonadota</taxon>
        <taxon>Gammaproteobacteria</taxon>
        <taxon>Chromatiales</taxon>
        <taxon>Sedimenticolaceae</taxon>
        <taxon>Candidatus Thiodiazotropha</taxon>
    </lineage>
</organism>
<reference evidence="1 2" key="1">
    <citation type="submission" date="2016-06" db="EMBL/GenBank/DDBJ databases">
        <title>Genome sequence of endosymbiont of Candidatus Endolucinida thiodiazotropha.</title>
        <authorList>
            <person name="Poehlein A."/>
            <person name="Koenig S."/>
            <person name="Heiden S.E."/>
            <person name="Thuermer A."/>
            <person name="Voget S."/>
            <person name="Daniel R."/>
            <person name="Markert S."/>
            <person name="Gros O."/>
            <person name="Schweder T."/>
        </authorList>
    </citation>
    <scope>NUCLEOTIDE SEQUENCE [LARGE SCALE GENOMIC DNA]</scope>
    <source>
        <strain evidence="1 2">COS</strain>
    </source>
</reference>
<evidence type="ECO:0000313" key="1">
    <source>
        <dbReference type="EMBL" id="ODJ87846.1"/>
    </source>
</evidence>
<proteinExistence type="predicted"/>
<dbReference type="EMBL" id="MARB01000009">
    <property type="protein sequence ID" value="ODJ87846.1"/>
    <property type="molecule type" value="Genomic_DNA"/>
</dbReference>
<sequence length="65" mass="8025">MPEQSCENCKLRKKYDDNPKSIAGRLWRWHINFCPGWKKYYFSVSDKERAELENKYNFTKYKKVQ</sequence>
<name>A0A7Z0VM77_9GAMM</name>
<dbReference type="RefSeq" id="WP_069124419.1">
    <property type="nucleotide sequence ID" value="NZ_MARB01000009.1"/>
</dbReference>
<comment type="caution">
    <text evidence="1">The sequence shown here is derived from an EMBL/GenBank/DDBJ whole genome shotgun (WGS) entry which is preliminary data.</text>
</comment>
<keyword evidence="2" id="KW-1185">Reference proteome</keyword>
<accession>A0A7Z0VM77</accession>
<gene>
    <name evidence="1" type="ORF">CODIS_19540</name>
</gene>
<protein>
    <submittedName>
        <fullName evidence="1">Uncharacterized protein</fullName>
    </submittedName>
</protein>
<dbReference type="Proteomes" id="UP000094769">
    <property type="component" value="Unassembled WGS sequence"/>
</dbReference>
<evidence type="ECO:0000313" key="2">
    <source>
        <dbReference type="Proteomes" id="UP000094769"/>
    </source>
</evidence>
<dbReference type="OrthoDB" id="286356at2"/>
<dbReference type="AlphaFoldDB" id="A0A7Z0VM77"/>